<evidence type="ECO:0000256" key="1">
    <source>
        <dbReference type="SAM" id="MobiDB-lite"/>
    </source>
</evidence>
<evidence type="ECO:0000259" key="2">
    <source>
        <dbReference type="Pfam" id="PF03732"/>
    </source>
</evidence>
<dbReference type="InterPro" id="IPR005162">
    <property type="entry name" value="Retrotrans_gag_dom"/>
</dbReference>
<feature type="compositionally biased region" description="Low complexity" evidence="1">
    <location>
        <begin position="382"/>
        <end position="400"/>
    </location>
</feature>
<dbReference type="Gene3D" id="2.40.70.10">
    <property type="entry name" value="Acid Proteases"/>
    <property type="match status" value="1"/>
</dbReference>
<sequence length="912" mass="104424">MPKWIRDCGGRLVKLETPHNKELEVILNIMETTPEDQHSHHDHQDNPNEFISMRGRMHPPRMSAPSCIVPPTEQLVIRPHIVPLLPTFHGMESENPYTHIKEFEDVCNTFREGGASIDLMRLKLFPFTLKDKAKIWLNSLRPRSIRTWTDLQAEFLKKFFPTHRTNSLKRQISNFLAKENEKFYECWERYIEAINACPYHGFDTWLLVSYFYDGMSSSMKQLLETMCGGDFMSKNPEEAMDFLSYVAEVSRGWDEPHRGEVGKMKSQPNALHAKAGMYTLNEDIDMKAKFAAMTRRVEELELKKMNEVQAVVETPVQVKPCSICQSYEHLVKECPTIPVAREMYEEQANVIGKFKPNSNASYGNTYNSSWRNHPNFSWKPRAPQYQQPAQPSQPSQQASSLEQAIMNLSKVMGDFIGEQKSINSQLSQRIDGVENTLNKRIDGMQNDISQKIDNLQYSISRLTNLNTVRDVKALITLRSGKKVESPTPKPYEEEKEKEETKKRKEMKGKKKDISEEKEDPSSIICKVPKGPVYYQRGLNVNKKALLIEQVSAIIQCKSPLKYKDPRCPTISVMIRGKVVEKALLDLGASVNLLPYYVYKQLGLGELKPTSITLSLADRSVKIPRGIIEDVLVQVDNFYYPVDFVVLDTDPLVKEANYVPIILGRPFLATSNAIINYRNGLMQLTFGNMTLELNIFHMSKKLITPEEEEGPKEVCIIDTLVEEHCDQNMQDELNESLEDLEEGLSEPANVLATLQGWRRKEEILPLFDKEDGQGDVTEEFPKLNLKPLPMELKYTYLEENNQFPVVISSSLTGHQEISLLEVLKSPWVSPTQVVSKKSSITVVQNEKGEEIATRLTSGWRVLERVSGHPFYCFLDGYSGYFQIEIDVEDQEKTTFTCPFGAYAYRRMPFGLCN</sequence>
<feature type="compositionally biased region" description="Basic and acidic residues" evidence="1">
    <location>
        <begin position="490"/>
        <end position="502"/>
    </location>
</feature>
<feature type="region of interest" description="Disordered" evidence="1">
    <location>
        <begin position="482"/>
        <end position="515"/>
    </location>
</feature>
<organism evidence="3 4">
    <name type="scientific">Vitis vinifera</name>
    <name type="common">Grape</name>
    <dbReference type="NCBI Taxonomy" id="29760"/>
    <lineage>
        <taxon>Eukaryota</taxon>
        <taxon>Viridiplantae</taxon>
        <taxon>Streptophyta</taxon>
        <taxon>Embryophyta</taxon>
        <taxon>Tracheophyta</taxon>
        <taxon>Spermatophyta</taxon>
        <taxon>Magnoliopsida</taxon>
        <taxon>eudicotyledons</taxon>
        <taxon>Gunneridae</taxon>
        <taxon>Pentapetalae</taxon>
        <taxon>rosids</taxon>
        <taxon>Vitales</taxon>
        <taxon>Vitaceae</taxon>
        <taxon>Viteae</taxon>
        <taxon>Vitis</taxon>
    </lineage>
</organism>
<dbReference type="Gene3D" id="3.10.10.10">
    <property type="entry name" value="HIV Type 1 Reverse Transcriptase, subunit A, domain 1"/>
    <property type="match status" value="1"/>
</dbReference>
<dbReference type="AlphaFoldDB" id="A0A438C5M1"/>
<proteinExistence type="predicted"/>
<reference evidence="3 4" key="1">
    <citation type="journal article" date="2018" name="PLoS Genet.">
        <title>Population sequencing reveals clonal diversity and ancestral inbreeding in the grapevine cultivar Chardonnay.</title>
        <authorList>
            <person name="Roach M.J."/>
            <person name="Johnson D.L."/>
            <person name="Bohlmann J."/>
            <person name="van Vuuren H.J."/>
            <person name="Jones S.J."/>
            <person name="Pretorius I.S."/>
            <person name="Schmidt S.A."/>
            <person name="Borneman A.R."/>
        </authorList>
    </citation>
    <scope>NUCLEOTIDE SEQUENCE [LARGE SCALE GENOMIC DNA]</scope>
    <source>
        <strain evidence="4">cv. Chardonnay</strain>
        <tissue evidence="3">Leaf</tissue>
    </source>
</reference>
<dbReference type="PANTHER" id="PTHR33067">
    <property type="entry name" value="RNA-DIRECTED DNA POLYMERASE-RELATED"/>
    <property type="match status" value="1"/>
</dbReference>
<dbReference type="Pfam" id="PF03732">
    <property type="entry name" value="Retrotrans_gag"/>
    <property type="match status" value="1"/>
</dbReference>
<dbReference type="PANTHER" id="PTHR33067:SF32">
    <property type="entry name" value="ASPARTIC PEPTIDASE DDI1-TYPE DOMAIN-CONTAINING PROTEIN"/>
    <property type="match status" value="1"/>
</dbReference>
<evidence type="ECO:0000313" key="4">
    <source>
        <dbReference type="Proteomes" id="UP000288805"/>
    </source>
</evidence>
<dbReference type="SUPFAM" id="SSF50630">
    <property type="entry name" value="Acid proteases"/>
    <property type="match status" value="1"/>
</dbReference>
<dbReference type="Proteomes" id="UP000288805">
    <property type="component" value="Unassembled WGS sequence"/>
</dbReference>
<gene>
    <name evidence="3" type="ORF">CK203_101309</name>
</gene>
<evidence type="ECO:0000313" key="3">
    <source>
        <dbReference type="EMBL" id="RVW18541.1"/>
    </source>
</evidence>
<dbReference type="EMBL" id="QGNW01002521">
    <property type="protein sequence ID" value="RVW18541.1"/>
    <property type="molecule type" value="Genomic_DNA"/>
</dbReference>
<accession>A0A438C5M1</accession>
<dbReference type="InterPro" id="IPR021109">
    <property type="entry name" value="Peptidase_aspartic_dom_sf"/>
</dbReference>
<feature type="region of interest" description="Disordered" evidence="1">
    <location>
        <begin position="373"/>
        <end position="400"/>
    </location>
</feature>
<dbReference type="CDD" id="cd00303">
    <property type="entry name" value="retropepsin_like"/>
    <property type="match status" value="1"/>
</dbReference>
<feature type="domain" description="Retrotransposon gag" evidence="2">
    <location>
        <begin position="123"/>
        <end position="216"/>
    </location>
</feature>
<comment type="caution">
    <text evidence="3">The sequence shown here is derived from an EMBL/GenBank/DDBJ whole genome shotgun (WGS) entry which is preliminary data.</text>
</comment>
<name>A0A438C5M1_VITVI</name>
<dbReference type="InterPro" id="IPR043502">
    <property type="entry name" value="DNA/RNA_pol_sf"/>
</dbReference>
<dbReference type="SUPFAM" id="SSF56672">
    <property type="entry name" value="DNA/RNA polymerases"/>
    <property type="match status" value="1"/>
</dbReference>
<protein>
    <recommendedName>
        <fullName evidence="2">Retrotransposon gag domain-containing protein</fullName>
    </recommendedName>
</protein>